<sequence>MFKKLLNLKGTTEISKKAQKSISGGGSRGSCYPFFHLGPCRLDCNCPGTTARQPSGASHFCLLNYPAIIRNATQCGGSGGGIEIDA</sequence>
<dbReference type="OrthoDB" id="1189628at2"/>
<reference evidence="1 2" key="1">
    <citation type="submission" date="2019-07" db="EMBL/GenBank/DDBJ databases">
        <title>The draft genome sequence of Aquimarina algiphila M91.</title>
        <authorList>
            <person name="Meng X."/>
        </authorList>
    </citation>
    <scope>NUCLEOTIDE SEQUENCE [LARGE SCALE GENOMIC DNA]</scope>
    <source>
        <strain evidence="1 2">M91</strain>
    </source>
</reference>
<proteinExistence type="predicted"/>
<accession>A0A554VBM0</accession>
<gene>
    <name evidence="1" type="ORF">FOF46_27910</name>
</gene>
<protein>
    <submittedName>
        <fullName evidence="1">Uncharacterized protein</fullName>
    </submittedName>
</protein>
<dbReference type="RefSeq" id="WP_143918764.1">
    <property type="nucleotide sequence ID" value="NZ_CANMIK010000028.1"/>
</dbReference>
<keyword evidence="2" id="KW-1185">Reference proteome</keyword>
<evidence type="ECO:0000313" key="1">
    <source>
        <dbReference type="EMBL" id="TSE03971.1"/>
    </source>
</evidence>
<dbReference type="EMBL" id="VLNR01000093">
    <property type="protein sequence ID" value="TSE03971.1"/>
    <property type="molecule type" value="Genomic_DNA"/>
</dbReference>
<organism evidence="1 2">
    <name type="scientific">Aquimarina algiphila</name>
    <dbReference type="NCBI Taxonomy" id="2047982"/>
    <lineage>
        <taxon>Bacteria</taxon>
        <taxon>Pseudomonadati</taxon>
        <taxon>Bacteroidota</taxon>
        <taxon>Flavobacteriia</taxon>
        <taxon>Flavobacteriales</taxon>
        <taxon>Flavobacteriaceae</taxon>
        <taxon>Aquimarina</taxon>
    </lineage>
</organism>
<evidence type="ECO:0000313" key="2">
    <source>
        <dbReference type="Proteomes" id="UP000318833"/>
    </source>
</evidence>
<dbReference type="AlphaFoldDB" id="A0A554VBM0"/>
<name>A0A554VBM0_9FLAO</name>
<comment type="caution">
    <text evidence="1">The sequence shown here is derived from an EMBL/GenBank/DDBJ whole genome shotgun (WGS) entry which is preliminary data.</text>
</comment>
<dbReference type="Proteomes" id="UP000318833">
    <property type="component" value="Unassembled WGS sequence"/>
</dbReference>